<feature type="region of interest" description="Disordered" evidence="6">
    <location>
        <begin position="597"/>
        <end position="628"/>
    </location>
</feature>
<dbReference type="Gene3D" id="2.60.40.10">
    <property type="entry name" value="Immunoglobulins"/>
    <property type="match status" value="6"/>
</dbReference>
<dbReference type="PROSITE" id="PS50847">
    <property type="entry name" value="GRAM_POS_ANCHORING"/>
    <property type="match status" value="1"/>
</dbReference>
<evidence type="ECO:0000256" key="6">
    <source>
        <dbReference type="SAM" id="MobiDB-lite"/>
    </source>
</evidence>
<evidence type="ECO:0000256" key="5">
    <source>
        <dbReference type="ARBA" id="ARBA00023088"/>
    </source>
</evidence>
<dbReference type="InterPro" id="IPR013783">
    <property type="entry name" value="Ig-like_fold"/>
</dbReference>
<dbReference type="PANTHER" id="PTHR36108">
    <property type="entry name" value="COLOSSIN-B-RELATED"/>
    <property type="match status" value="1"/>
</dbReference>
<evidence type="ECO:0000256" key="8">
    <source>
        <dbReference type="SAM" id="SignalP"/>
    </source>
</evidence>
<organism evidence="10 11">
    <name type="scientific">Aedoeadaptatus acetigenes</name>
    <dbReference type="NCBI Taxonomy" id="2981723"/>
    <lineage>
        <taxon>Bacteria</taxon>
        <taxon>Bacillati</taxon>
        <taxon>Bacillota</taxon>
        <taxon>Tissierellia</taxon>
        <taxon>Tissierellales</taxon>
        <taxon>Peptoniphilaceae</taxon>
        <taxon>Aedoeadaptatus</taxon>
    </lineage>
</organism>
<proteinExistence type="inferred from homology"/>
<evidence type="ECO:0000256" key="1">
    <source>
        <dbReference type="ARBA" id="ARBA00007257"/>
    </source>
</evidence>
<dbReference type="Proteomes" id="UP001481872">
    <property type="component" value="Unassembled WGS sequence"/>
</dbReference>
<gene>
    <name evidence="10" type="ORF">AAA081_08130</name>
</gene>
<keyword evidence="3" id="KW-0964">Secreted</keyword>
<dbReference type="EMBL" id="JBBNPS010000031">
    <property type="protein sequence ID" value="MEQ3354258.1"/>
    <property type="molecule type" value="Genomic_DNA"/>
</dbReference>
<evidence type="ECO:0000256" key="3">
    <source>
        <dbReference type="ARBA" id="ARBA00022525"/>
    </source>
</evidence>
<keyword evidence="7" id="KW-0812">Transmembrane</keyword>
<dbReference type="NCBIfam" id="TIGR01167">
    <property type="entry name" value="LPXTG_anchor"/>
    <property type="match status" value="1"/>
</dbReference>
<keyword evidence="11" id="KW-1185">Reference proteome</keyword>
<keyword evidence="7" id="KW-1133">Transmembrane helix</keyword>
<feature type="compositionally biased region" description="Polar residues" evidence="6">
    <location>
        <begin position="614"/>
        <end position="628"/>
    </location>
</feature>
<sequence length="789" mass="86145">MKRKLTALLLAMTFVFATVAPTLAASKQTNGSANKTMTVSVEKSKDRGKLGAFIAKLLPGKKNKADKETEVAGERTMMKAPEPKGENETFDIYFAVRNKDGDYLDGARLIVENINDRSNPKDWSSEKMPSKLSLTAGDYSFQQIVPVEGYKAGKPIRFNITAGGKVEGSGIHVEKYDEKDMLVIEAEKKDGKIFYGIEDQFGKQVAGAKLQIKKKGSEDLSHAWTSNEGYKEYSLLPGDYVLLQSEALEGYEKADPIEFAIDKDGKISTKSDRLKTSDSNNDQFLVLEAKKETGKLFFSLRGIDNKDLAGANVTIKQDGKTFDGTFVTKDQPTELLRDKGEYELIVTQLPDGYKLEKNSIKFEIKEDGKLVPAEADKAYLETKDGNYTLFLKAEPVEPQIFFGLKDSNGKGIAGLELKIQGNNGKVINLVSGERAIGVNVSELPDGAYVFSQTNVRYGYEAAEPIRFTMKDGKVISASSGLTNLGPYQELTLVSKSAKRVVTFSRVDSLGKILLGAEIEIYKDGTKIASWKSGSDHHKLELEAGVYRYHEAAVVLGHKIAKDFEFEVKTDGSIVLRGIQLGEMVKLKEGGLIVVGEAGGKLEEDPNKKPEEKPGQTNQKKPTTDTKTQAKNHWVEFDVAKKDGTLLEGAVVEIYQNGKLLESWTTSNTGYKTQLQPGSYRFHTKTAPQGYQLARDFNFAVNRDGSITLGKLQSGDTVTAKDGRIVVYGDPVSATGTRTSGTTAAASNGRLPKTGDGISPVFYAVGLAAVGAVILGIGIKKRRESVDEVK</sequence>
<evidence type="ECO:0000256" key="2">
    <source>
        <dbReference type="ARBA" id="ARBA00022512"/>
    </source>
</evidence>
<dbReference type="RefSeq" id="WP_349054542.1">
    <property type="nucleotide sequence ID" value="NZ_JBBNPS010000031.1"/>
</dbReference>
<reference evidence="10 11" key="1">
    <citation type="submission" date="2024-04" db="EMBL/GenBank/DDBJ databases">
        <title>Human intestinal bacterial collection.</title>
        <authorList>
            <person name="Pauvert C."/>
            <person name="Hitch T.C.A."/>
            <person name="Clavel T."/>
        </authorList>
    </citation>
    <scope>NUCLEOTIDE SEQUENCE [LARGE SCALE GENOMIC DNA]</scope>
    <source>
        <strain evidence="10 11">CLA-SR-H026</strain>
    </source>
</reference>
<keyword evidence="7" id="KW-0472">Membrane</keyword>
<evidence type="ECO:0000313" key="11">
    <source>
        <dbReference type="Proteomes" id="UP001481872"/>
    </source>
</evidence>
<comment type="similarity">
    <text evidence="1">Belongs to the serine-aspartate repeat-containing protein (SDr) family.</text>
</comment>
<accession>A0ABV1J7T4</accession>
<feature type="compositionally biased region" description="Basic and acidic residues" evidence="6">
    <location>
        <begin position="599"/>
        <end position="613"/>
    </location>
</feature>
<feature type="domain" description="Gram-positive cocci surface proteins LPxTG" evidence="9">
    <location>
        <begin position="750"/>
        <end position="788"/>
    </location>
</feature>
<dbReference type="PANTHER" id="PTHR36108:SF13">
    <property type="entry name" value="COLOSSIN-B-RELATED"/>
    <property type="match status" value="1"/>
</dbReference>
<evidence type="ECO:0000259" key="9">
    <source>
        <dbReference type="PROSITE" id="PS50847"/>
    </source>
</evidence>
<feature type="signal peptide" evidence="8">
    <location>
        <begin position="1"/>
        <end position="24"/>
    </location>
</feature>
<keyword evidence="4 8" id="KW-0732">Signal</keyword>
<comment type="caution">
    <text evidence="10">The sequence shown here is derived from an EMBL/GenBank/DDBJ whole genome shotgun (WGS) entry which is preliminary data.</text>
</comment>
<dbReference type="Pfam" id="PF00746">
    <property type="entry name" value="Gram_pos_anchor"/>
    <property type="match status" value="1"/>
</dbReference>
<keyword evidence="2" id="KW-0134">Cell wall</keyword>
<feature type="transmembrane region" description="Helical" evidence="7">
    <location>
        <begin position="760"/>
        <end position="778"/>
    </location>
</feature>
<evidence type="ECO:0000313" key="10">
    <source>
        <dbReference type="EMBL" id="MEQ3354258.1"/>
    </source>
</evidence>
<keyword evidence="5" id="KW-0572">Peptidoglycan-anchor</keyword>
<dbReference type="InterPro" id="IPR019931">
    <property type="entry name" value="LPXTG_anchor"/>
</dbReference>
<dbReference type="InterPro" id="IPR041033">
    <property type="entry name" value="SpaA_PFL_dom_1"/>
</dbReference>
<evidence type="ECO:0000256" key="4">
    <source>
        <dbReference type="ARBA" id="ARBA00022729"/>
    </source>
</evidence>
<dbReference type="Pfam" id="PF17802">
    <property type="entry name" value="SpaA"/>
    <property type="match status" value="3"/>
</dbReference>
<protein>
    <submittedName>
        <fullName evidence="10">SpaA isopeptide-forming pilin-related protein</fullName>
    </submittedName>
</protein>
<feature type="chain" id="PRO_5045688985" evidence="8">
    <location>
        <begin position="25"/>
        <end position="789"/>
    </location>
</feature>
<evidence type="ECO:0000256" key="7">
    <source>
        <dbReference type="SAM" id="Phobius"/>
    </source>
</evidence>
<name>A0ABV1J7T4_9FIRM</name>